<feature type="coiled-coil region" evidence="6">
    <location>
        <begin position="300"/>
        <end position="327"/>
    </location>
</feature>
<feature type="domain" description="Single-stranded-DNA-specific exonuclease RecJ C-terminal" evidence="9">
    <location>
        <begin position="566"/>
        <end position="766"/>
    </location>
</feature>
<evidence type="ECO:0000256" key="5">
    <source>
        <dbReference type="ARBA" id="ARBA00022839"/>
    </source>
</evidence>
<reference evidence="11 12" key="1">
    <citation type="submission" date="2018-04" db="EMBL/GenBank/DDBJ databases">
        <title>Camelliibacillus theae gen. nov., sp. nov., isolated from Pu'er tea.</title>
        <authorList>
            <person name="Niu L."/>
        </authorList>
    </citation>
    <scope>NUCLEOTIDE SEQUENCE [LARGE SCALE GENOMIC DNA]</scope>
    <source>
        <strain evidence="11 12">T8</strain>
    </source>
</reference>
<comment type="similarity">
    <text evidence="1">Belongs to the RecJ family.</text>
</comment>
<dbReference type="InterPro" id="IPR051673">
    <property type="entry name" value="SSDNA_exonuclease_RecJ"/>
</dbReference>
<dbReference type="OrthoDB" id="9809852at2"/>
<evidence type="ECO:0000256" key="3">
    <source>
        <dbReference type="ARBA" id="ARBA00022722"/>
    </source>
</evidence>
<dbReference type="SUPFAM" id="SSF64182">
    <property type="entry name" value="DHH phosphoesterases"/>
    <property type="match status" value="1"/>
</dbReference>
<dbReference type="GO" id="GO:0008409">
    <property type="term" value="F:5'-3' exonuclease activity"/>
    <property type="evidence" value="ECO:0007669"/>
    <property type="project" value="InterPro"/>
</dbReference>
<dbReference type="PANTHER" id="PTHR30255">
    <property type="entry name" value="SINGLE-STRANDED-DNA-SPECIFIC EXONUCLEASE RECJ"/>
    <property type="match status" value="1"/>
</dbReference>
<dbReference type="GO" id="GO:0006310">
    <property type="term" value="P:DNA recombination"/>
    <property type="evidence" value="ECO:0007669"/>
    <property type="project" value="InterPro"/>
</dbReference>
<dbReference type="InterPro" id="IPR038763">
    <property type="entry name" value="DHH_sf"/>
</dbReference>
<keyword evidence="12" id="KW-1185">Reference proteome</keyword>
<feature type="domain" description="RecJ OB" evidence="10">
    <location>
        <begin position="453"/>
        <end position="559"/>
    </location>
</feature>
<evidence type="ECO:0000313" key="12">
    <source>
        <dbReference type="Proteomes" id="UP000245998"/>
    </source>
</evidence>
<sequence length="783" mass="88559">MLKAKTKWRLKKASEQAVFDLQSKLSISELTAKLLVTRGIVTEEDARNFLDVDAAQFYDPFLLDGMDKTVARIKQAVENRERILIFGDYDADGVTSTSLLVYTLRKLKADFFTYIPNRFTEGYGPNEAAFRWAKQQGVNLIVTVDTGISAVYEAEVALMLGIDLVITDHHEPPPKLPEAYAIVNPKKPGCSYPFKGLAGVGVAFKVAHALLGELPRDMLDLAAIGTVADLVPMKDENRKIVSEGIKLIGKRKKPGIDALLKVSGIQGNEINEELIGFAIGPRLNAAGRLDSAEPALNLLISEDEEEAQMYAEEIDRLNKERQEIVNVITKQAMELVEKQNQLGRVIVVAGEGWNSGIVGIVASRLVERYYRPAIVLAIEPETGEAKGSARSIPAFDLYANLSECRDILPQFGGHQMAAGLTIATEDIDELSRRLNEKAHQQLTEDDFTPISEIDAVCHIENTTIDTIEEIARLQPFGTDNPAPKFLFENKQLSQLKKIGSKENHLKFQLKENGATLDGIGFHFGHLFNEINQGSAVSVVGELSINEWNGFRKPQLMLLDMSVNEWQLFDLRGKRKIHSELGKLPAENIQLVYFREGTLDVLQLNDWRQHAYNPIKDEGSYEREKPFLFILDLPYDLQHFKDWYETTQPERTYVVFFNTENHFFDSVPSREQFKFYYAFLMKQKTFSLHQAERLAKAKRLSIDSIHFMSKVFSELNFVTIKKDNVSFVTKPLKRDLAESETYTQKLKMIEIEKALLYSSYEELKSFLKKINHCSFTEGAKINGL</sequence>
<feature type="domain" description="DHHA1" evidence="8">
    <location>
        <begin position="344"/>
        <end position="438"/>
    </location>
</feature>
<evidence type="ECO:0000259" key="7">
    <source>
        <dbReference type="Pfam" id="PF01368"/>
    </source>
</evidence>
<dbReference type="InterPro" id="IPR004610">
    <property type="entry name" value="RecJ"/>
</dbReference>
<accession>A0A2U1JZU4</accession>
<keyword evidence="5 11" id="KW-0269">Exonuclease</keyword>
<keyword evidence="3" id="KW-0540">Nuclease</keyword>
<dbReference type="Pfam" id="PF02272">
    <property type="entry name" value="DHHA1"/>
    <property type="match status" value="1"/>
</dbReference>
<dbReference type="RefSeq" id="WP_116554883.1">
    <property type="nucleotide sequence ID" value="NZ_QCZG01000020.1"/>
</dbReference>
<protein>
    <recommendedName>
        <fullName evidence="2">Single-stranded-DNA-specific exonuclease RecJ</fullName>
    </recommendedName>
</protein>
<dbReference type="Pfam" id="PF17768">
    <property type="entry name" value="RecJ_OB"/>
    <property type="match status" value="1"/>
</dbReference>
<evidence type="ECO:0000259" key="9">
    <source>
        <dbReference type="Pfam" id="PF10141"/>
    </source>
</evidence>
<dbReference type="GO" id="GO:0006281">
    <property type="term" value="P:DNA repair"/>
    <property type="evidence" value="ECO:0007669"/>
    <property type="project" value="InterPro"/>
</dbReference>
<evidence type="ECO:0000256" key="4">
    <source>
        <dbReference type="ARBA" id="ARBA00022801"/>
    </source>
</evidence>
<dbReference type="InterPro" id="IPR018779">
    <property type="entry name" value="RecJ_C"/>
</dbReference>
<dbReference type="Gene3D" id="3.10.310.30">
    <property type="match status" value="1"/>
</dbReference>
<dbReference type="NCBIfam" id="TIGR00644">
    <property type="entry name" value="recJ"/>
    <property type="match status" value="1"/>
</dbReference>
<organism evidence="11 12">
    <name type="scientific">Pueribacillus theae</name>
    <dbReference type="NCBI Taxonomy" id="2171751"/>
    <lineage>
        <taxon>Bacteria</taxon>
        <taxon>Bacillati</taxon>
        <taxon>Bacillota</taxon>
        <taxon>Bacilli</taxon>
        <taxon>Bacillales</taxon>
        <taxon>Bacillaceae</taxon>
        <taxon>Pueribacillus</taxon>
    </lineage>
</organism>
<keyword evidence="6" id="KW-0175">Coiled coil</keyword>
<evidence type="ECO:0000256" key="1">
    <source>
        <dbReference type="ARBA" id="ARBA00005915"/>
    </source>
</evidence>
<dbReference type="InterPro" id="IPR041122">
    <property type="entry name" value="RecJ_OB"/>
</dbReference>
<dbReference type="EMBL" id="QCZG01000020">
    <property type="protein sequence ID" value="PWA10741.1"/>
    <property type="molecule type" value="Genomic_DNA"/>
</dbReference>
<keyword evidence="4" id="KW-0378">Hydrolase</keyword>
<dbReference type="PANTHER" id="PTHR30255:SF2">
    <property type="entry name" value="SINGLE-STRANDED-DNA-SPECIFIC EXONUCLEASE RECJ"/>
    <property type="match status" value="1"/>
</dbReference>
<evidence type="ECO:0000259" key="8">
    <source>
        <dbReference type="Pfam" id="PF02272"/>
    </source>
</evidence>
<comment type="caution">
    <text evidence="11">The sequence shown here is derived from an EMBL/GenBank/DDBJ whole genome shotgun (WGS) entry which is preliminary data.</text>
</comment>
<evidence type="ECO:0000313" key="11">
    <source>
        <dbReference type="EMBL" id="PWA10741.1"/>
    </source>
</evidence>
<gene>
    <name evidence="11" type="primary">recJ</name>
    <name evidence="11" type="ORF">DCC39_10655</name>
</gene>
<evidence type="ECO:0000256" key="2">
    <source>
        <dbReference type="ARBA" id="ARBA00019841"/>
    </source>
</evidence>
<dbReference type="AlphaFoldDB" id="A0A2U1JZU4"/>
<dbReference type="GO" id="GO:0003676">
    <property type="term" value="F:nucleic acid binding"/>
    <property type="evidence" value="ECO:0007669"/>
    <property type="project" value="InterPro"/>
</dbReference>
<feature type="domain" description="DDH" evidence="7">
    <location>
        <begin position="82"/>
        <end position="226"/>
    </location>
</feature>
<dbReference type="InterPro" id="IPR003156">
    <property type="entry name" value="DHHA1_dom"/>
</dbReference>
<name>A0A2U1JZU4_9BACI</name>
<proteinExistence type="inferred from homology"/>
<dbReference type="Pfam" id="PF10141">
    <property type="entry name" value="ssDNA-exonuc_C"/>
    <property type="match status" value="1"/>
</dbReference>
<evidence type="ECO:0000256" key="6">
    <source>
        <dbReference type="SAM" id="Coils"/>
    </source>
</evidence>
<dbReference type="Gene3D" id="3.90.1640.30">
    <property type="match status" value="1"/>
</dbReference>
<dbReference type="Pfam" id="PF01368">
    <property type="entry name" value="DHH"/>
    <property type="match status" value="1"/>
</dbReference>
<dbReference type="Proteomes" id="UP000245998">
    <property type="component" value="Unassembled WGS sequence"/>
</dbReference>
<evidence type="ECO:0000259" key="10">
    <source>
        <dbReference type="Pfam" id="PF17768"/>
    </source>
</evidence>
<dbReference type="InterPro" id="IPR001667">
    <property type="entry name" value="DDH_dom"/>
</dbReference>